<evidence type="ECO:0000313" key="1">
    <source>
        <dbReference type="EMBL" id="KKS64277.1"/>
    </source>
</evidence>
<gene>
    <name evidence="1" type="ORF">UV33_C0030G0009</name>
</gene>
<comment type="caution">
    <text evidence="1">The sequence shown here is derived from an EMBL/GenBank/DDBJ whole genome shotgun (WGS) entry which is preliminary data.</text>
</comment>
<name>A0A0G1ATD6_9BACT</name>
<evidence type="ECO:0000313" key="2">
    <source>
        <dbReference type="Proteomes" id="UP000034135"/>
    </source>
</evidence>
<organism evidence="1 2">
    <name type="scientific">Candidatus Daviesbacteria bacterium GW2011_GWA1_42_6</name>
    <dbReference type="NCBI Taxonomy" id="1618420"/>
    <lineage>
        <taxon>Bacteria</taxon>
        <taxon>Candidatus Daviesiibacteriota</taxon>
    </lineage>
</organism>
<accession>A0A0G1ATD6</accession>
<proteinExistence type="predicted"/>
<dbReference type="AlphaFoldDB" id="A0A0G1ATD6"/>
<sequence>MLIESQASGKESRRELQEKVAFTAQRIRDQLQKVRETFLRDHAPPASDIEDCIASFSEPFILGKILYNADEKSFFYSCQVPLKSAPDKGTVIIRSNFILVRQDRGSKATITLQPKAPPLIGWPDDPEYHIVLQRKCIDNRFVSEYAFWKPAGLAEHPQALRPYLAARICWTSIVDVPWRLPIIKYHPLPTCTNTAEVHPAELCYHMILAAGDLGTAKAMIFAGTLE</sequence>
<dbReference type="Proteomes" id="UP000034135">
    <property type="component" value="Unassembled WGS sequence"/>
</dbReference>
<protein>
    <submittedName>
        <fullName evidence="1">Uncharacterized protein</fullName>
    </submittedName>
</protein>
<reference evidence="1 2" key="1">
    <citation type="journal article" date="2015" name="Nature">
        <title>rRNA introns, odd ribosomes, and small enigmatic genomes across a large radiation of phyla.</title>
        <authorList>
            <person name="Brown C.T."/>
            <person name="Hug L.A."/>
            <person name="Thomas B.C."/>
            <person name="Sharon I."/>
            <person name="Castelle C.J."/>
            <person name="Singh A."/>
            <person name="Wilkins M.J."/>
            <person name="Williams K.H."/>
            <person name="Banfield J.F."/>
        </authorList>
    </citation>
    <scope>NUCLEOTIDE SEQUENCE [LARGE SCALE GENOMIC DNA]</scope>
</reference>
<dbReference type="EMBL" id="LCEB01000030">
    <property type="protein sequence ID" value="KKS64277.1"/>
    <property type="molecule type" value="Genomic_DNA"/>
</dbReference>